<comment type="caution">
    <text evidence="1">The sequence shown here is derived from an EMBL/GenBank/DDBJ whole genome shotgun (WGS) entry which is preliminary data.</text>
</comment>
<dbReference type="AlphaFoldDB" id="A0AAI9ZRE4"/>
<reference evidence="1" key="1">
    <citation type="submission" date="2021-06" db="EMBL/GenBank/DDBJ databases">
        <title>Comparative genomics, transcriptomics and evolutionary studies reveal genomic signatures of adaptation to plant cell wall in hemibiotrophic fungi.</title>
        <authorList>
            <consortium name="DOE Joint Genome Institute"/>
            <person name="Baroncelli R."/>
            <person name="Diaz J.F."/>
            <person name="Benocci T."/>
            <person name="Peng M."/>
            <person name="Battaglia E."/>
            <person name="Haridas S."/>
            <person name="Andreopoulos W."/>
            <person name="Labutti K."/>
            <person name="Pangilinan J."/>
            <person name="Floch G.L."/>
            <person name="Makela M.R."/>
            <person name="Henrissat B."/>
            <person name="Grigoriev I.V."/>
            <person name="Crouch J.A."/>
            <person name="De Vries R.P."/>
            <person name="Sukno S.A."/>
            <person name="Thon M.R."/>
        </authorList>
    </citation>
    <scope>NUCLEOTIDE SEQUENCE</scope>
    <source>
        <strain evidence="1">CBS 102054</strain>
    </source>
</reference>
<dbReference type="Proteomes" id="UP001243989">
    <property type="component" value="Unassembled WGS sequence"/>
</dbReference>
<accession>A0AAI9ZRE4</accession>
<sequence length="61" mass="7033">MNRRTILPARPHQSCIMLDIQTLTLALPGTAVKCCRQCPRNTQPQPYKQRILRDPNHIVPE</sequence>
<dbReference type="RefSeq" id="XP_060443904.1">
    <property type="nucleotide sequence ID" value="XM_060590668.1"/>
</dbReference>
<evidence type="ECO:0000313" key="1">
    <source>
        <dbReference type="EMBL" id="KAK1635297.1"/>
    </source>
</evidence>
<name>A0AAI9ZRE4_9PEZI</name>
<dbReference type="EMBL" id="JAHMHQ010000013">
    <property type="protein sequence ID" value="KAK1635297.1"/>
    <property type="molecule type" value="Genomic_DNA"/>
</dbReference>
<protein>
    <submittedName>
        <fullName evidence="1">Uncharacterized protein</fullName>
    </submittedName>
</protein>
<dbReference type="GeneID" id="85475530"/>
<gene>
    <name evidence="1" type="ORF">BDP81DRAFT_431283</name>
</gene>
<organism evidence="1 2">
    <name type="scientific">Colletotrichum phormii</name>
    <dbReference type="NCBI Taxonomy" id="359342"/>
    <lineage>
        <taxon>Eukaryota</taxon>
        <taxon>Fungi</taxon>
        <taxon>Dikarya</taxon>
        <taxon>Ascomycota</taxon>
        <taxon>Pezizomycotina</taxon>
        <taxon>Sordariomycetes</taxon>
        <taxon>Hypocreomycetidae</taxon>
        <taxon>Glomerellales</taxon>
        <taxon>Glomerellaceae</taxon>
        <taxon>Colletotrichum</taxon>
        <taxon>Colletotrichum acutatum species complex</taxon>
    </lineage>
</organism>
<proteinExistence type="predicted"/>
<keyword evidence="2" id="KW-1185">Reference proteome</keyword>
<evidence type="ECO:0000313" key="2">
    <source>
        <dbReference type="Proteomes" id="UP001243989"/>
    </source>
</evidence>